<keyword evidence="9" id="KW-1185">Reference proteome</keyword>
<feature type="transmembrane region" description="Helical" evidence="6">
    <location>
        <begin position="170"/>
        <end position="190"/>
    </location>
</feature>
<dbReference type="PROSITE" id="PS00216">
    <property type="entry name" value="SUGAR_TRANSPORT_1"/>
    <property type="match status" value="1"/>
</dbReference>
<protein>
    <recommendedName>
        <fullName evidence="7">Major facilitator superfamily (MFS) profile domain-containing protein</fullName>
    </recommendedName>
</protein>
<feature type="transmembrane region" description="Helical" evidence="6">
    <location>
        <begin position="140"/>
        <end position="158"/>
    </location>
</feature>
<sequence>MKHAVVEHFRVHKNPEQQYSMNPFKVCKHMWVASIDLEYIIYQDFLALGLAGCNFCPHGFVGGDWAGSWTRTTTSGGSSATLIKPISLLFSVSLSVTPLGEYYQKDATAITTAMTLTLLLRSAGALISGLISDKFGRRNVLVVTMAIIGALSLATAYAKTFPQFLAVRSLYGIGMGAIFGPASSIALESLPSEARGLFSGIFQQGYAVGYLIAAVVNLGFVPGLPDNIGYRGLFYLGAGLSWAAGIIRLFVPESDTYKAAKARKKAQIEAGDYQQVSSKVYAREIFKMIKNYWVMIIYCFWIMTLFNFFSHSSQDLLPKIFETAKCRSSHDSSLLTIIGNVGAVVGGTIAGAVSQKVGRRFTMAIFAVLAGAFIPLWILPFDFNKLAAGVFFVQFGVQGAWGVIPIFLQEASPPAYRSLFSGLTYQLGNMVSSASAQIEARGGEDRMIVGCSGEVIEDYATVAGIFVGVIAALIVITALAGKENLGKEIENSKTAGEAGAGENENDEVGPMANFEKDRGLKRVGTDSIYSTEKGSITHKETV</sequence>
<feature type="transmembrane region" description="Helical" evidence="6">
    <location>
        <begin position="459"/>
        <end position="480"/>
    </location>
</feature>
<dbReference type="InterPro" id="IPR011701">
    <property type="entry name" value="MFS"/>
</dbReference>
<dbReference type="GO" id="GO:0035879">
    <property type="term" value="P:plasma membrane lactate transport"/>
    <property type="evidence" value="ECO:0007669"/>
    <property type="project" value="TreeGrafter"/>
</dbReference>
<evidence type="ECO:0000256" key="3">
    <source>
        <dbReference type="ARBA" id="ARBA00022989"/>
    </source>
</evidence>
<dbReference type="PROSITE" id="PS00217">
    <property type="entry name" value="SUGAR_TRANSPORT_2"/>
    <property type="match status" value="1"/>
</dbReference>
<evidence type="ECO:0000256" key="6">
    <source>
        <dbReference type="SAM" id="Phobius"/>
    </source>
</evidence>
<dbReference type="InterPro" id="IPR020846">
    <property type="entry name" value="MFS_dom"/>
</dbReference>
<dbReference type="GO" id="GO:0015355">
    <property type="term" value="F:secondary active monocarboxylate transmembrane transporter activity"/>
    <property type="evidence" value="ECO:0007669"/>
    <property type="project" value="TreeGrafter"/>
</dbReference>
<dbReference type="InterPro" id="IPR005829">
    <property type="entry name" value="Sugar_transporter_CS"/>
</dbReference>
<dbReference type="OrthoDB" id="5296287at2759"/>
<proteinExistence type="predicted"/>
<feature type="transmembrane region" description="Helical" evidence="6">
    <location>
        <begin position="292"/>
        <end position="312"/>
    </location>
</feature>
<feature type="transmembrane region" description="Helical" evidence="6">
    <location>
        <begin position="232"/>
        <end position="251"/>
    </location>
</feature>
<evidence type="ECO:0000256" key="4">
    <source>
        <dbReference type="ARBA" id="ARBA00023136"/>
    </source>
</evidence>
<dbReference type="AlphaFoldDB" id="A0A4T0FQN0"/>
<dbReference type="PROSITE" id="PS50850">
    <property type="entry name" value="MFS"/>
    <property type="match status" value="1"/>
</dbReference>
<dbReference type="Proteomes" id="UP000310189">
    <property type="component" value="Unassembled WGS sequence"/>
</dbReference>
<keyword evidence="3 6" id="KW-1133">Transmembrane helix</keyword>
<name>A0A4T0FQN0_9BASI</name>
<feature type="transmembrane region" description="Helical" evidence="6">
    <location>
        <begin position="197"/>
        <end position="220"/>
    </location>
</feature>
<feature type="transmembrane region" description="Helical" evidence="6">
    <location>
        <begin position="361"/>
        <end position="380"/>
    </location>
</feature>
<evidence type="ECO:0000256" key="1">
    <source>
        <dbReference type="ARBA" id="ARBA00004141"/>
    </source>
</evidence>
<feature type="transmembrane region" description="Helical" evidence="6">
    <location>
        <begin position="332"/>
        <end position="354"/>
    </location>
</feature>
<dbReference type="InterPro" id="IPR036259">
    <property type="entry name" value="MFS_trans_sf"/>
</dbReference>
<evidence type="ECO:0000313" key="9">
    <source>
        <dbReference type="Proteomes" id="UP000310189"/>
    </source>
</evidence>
<keyword evidence="4 6" id="KW-0472">Membrane</keyword>
<dbReference type="EMBL" id="SPNW01000016">
    <property type="protein sequence ID" value="TIA90799.1"/>
    <property type="molecule type" value="Genomic_DNA"/>
</dbReference>
<dbReference type="GO" id="GO:0005886">
    <property type="term" value="C:plasma membrane"/>
    <property type="evidence" value="ECO:0007669"/>
    <property type="project" value="TreeGrafter"/>
</dbReference>
<feature type="domain" description="Major facilitator superfamily (MFS) profile" evidence="7">
    <location>
        <begin position="73"/>
        <end position="485"/>
    </location>
</feature>
<dbReference type="SUPFAM" id="SSF103473">
    <property type="entry name" value="MFS general substrate transporter"/>
    <property type="match status" value="1"/>
</dbReference>
<evidence type="ECO:0000259" key="7">
    <source>
        <dbReference type="PROSITE" id="PS50850"/>
    </source>
</evidence>
<feature type="region of interest" description="Disordered" evidence="5">
    <location>
        <begin position="493"/>
        <end position="519"/>
    </location>
</feature>
<evidence type="ECO:0000256" key="5">
    <source>
        <dbReference type="SAM" id="MobiDB-lite"/>
    </source>
</evidence>
<organism evidence="8 9">
    <name type="scientific">Wallemia hederae</name>
    <dbReference type="NCBI Taxonomy" id="1540922"/>
    <lineage>
        <taxon>Eukaryota</taxon>
        <taxon>Fungi</taxon>
        <taxon>Dikarya</taxon>
        <taxon>Basidiomycota</taxon>
        <taxon>Wallemiomycotina</taxon>
        <taxon>Wallemiomycetes</taxon>
        <taxon>Wallemiales</taxon>
        <taxon>Wallemiaceae</taxon>
        <taxon>Wallemia</taxon>
    </lineage>
</organism>
<evidence type="ECO:0000256" key="2">
    <source>
        <dbReference type="ARBA" id="ARBA00022692"/>
    </source>
</evidence>
<gene>
    <name evidence="8" type="ORF">E3P99_01414</name>
</gene>
<comment type="caution">
    <text evidence="8">The sequence shown here is derived from an EMBL/GenBank/DDBJ whole genome shotgun (WGS) entry which is preliminary data.</text>
</comment>
<evidence type="ECO:0000313" key="8">
    <source>
        <dbReference type="EMBL" id="TIA90799.1"/>
    </source>
</evidence>
<dbReference type="CDD" id="cd17316">
    <property type="entry name" value="MFS_SV2_like"/>
    <property type="match status" value="1"/>
</dbReference>
<comment type="subcellular location">
    <subcellularLocation>
        <location evidence="1">Membrane</location>
        <topology evidence="1">Multi-pass membrane protein</topology>
    </subcellularLocation>
</comment>
<feature type="transmembrane region" description="Helical" evidence="6">
    <location>
        <begin position="386"/>
        <end position="408"/>
    </location>
</feature>
<accession>A0A4T0FQN0</accession>
<dbReference type="Gene3D" id="1.20.1250.20">
    <property type="entry name" value="MFS general substrate transporter like domains"/>
    <property type="match status" value="2"/>
</dbReference>
<dbReference type="Pfam" id="PF07690">
    <property type="entry name" value="MFS_1"/>
    <property type="match status" value="1"/>
</dbReference>
<keyword evidence="2 6" id="KW-0812">Transmembrane</keyword>
<dbReference type="PANTHER" id="PTHR23508:SF10">
    <property type="entry name" value="CARBOXYLIC ACID TRANSPORTER PROTEIN HOMOLOG"/>
    <property type="match status" value="1"/>
</dbReference>
<reference evidence="8 9" key="1">
    <citation type="submission" date="2019-03" db="EMBL/GenBank/DDBJ databases">
        <title>Sequencing 23 genomes of Wallemia ichthyophaga.</title>
        <authorList>
            <person name="Gostincar C."/>
        </authorList>
    </citation>
    <scope>NUCLEOTIDE SEQUENCE [LARGE SCALE GENOMIC DNA]</scope>
    <source>
        <strain evidence="8 9">EXF-5753</strain>
    </source>
</reference>
<dbReference type="PANTHER" id="PTHR23508">
    <property type="entry name" value="CARBOXYLIC ACID TRANSPORTER PROTEIN HOMOLOG"/>
    <property type="match status" value="1"/>
</dbReference>